<gene>
    <name evidence="1" type="ORF">GBZ86_09830</name>
</gene>
<evidence type="ECO:0000313" key="1">
    <source>
        <dbReference type="EMBL" id="MPQ44060.1"/>
    </source>
</evidence>
<sequence length="167" mass="19780">MLTNAEKIIKEYGVLGILNEVTIQHTEERLIKLIKTSEAQNAQYTAVARRVLEEIESGIKVDLKNEIKEAKKANPLRWDEALFKSALESIKSQKNKIEEMKKVRQIFKVFEHEEYGLTMRYLQIEELDKKIKERVKEFLEVNKLEQKLNDALDSWIEDLYKIKMINR</sequence>
<accession>A0A6I1MM40</accession>
<dbReference type="AlphaFoldDB" id="A0A6I1MM40"/>
<reference evidence="1 2" key="1">
    <citation type="submission" date="2019-10" db="EMBL/GenBank/DDBJ databases">
        <title>The Genome Sequence of Clostridium tarantellae Isolated from Fish Brain.</title>
        <authorList>
            <person name="Bano L."/>
            <person name="Kiel M."/>
            <person name="Sales G."/>
            <person name="Doxey A.C."/>
            <person name="Mansfield M.J."/>
            <person name="Schiavone M."/>
            <person name="Rossetto O."/>
            <person name="Pirazzini M."/>
            <person name="Dobrindt U."/>
            <person name="Montecucco C."/>
        </authorList>
    </citation>
    <scope>NUCLEOTIDE SEQUENCE [LARGE SCALE GENOMIC DNA]</scope>
    <source>
        <strain evidence="1 2">DSM 3997</strain>
    </source>
</reference>
<comment type="caution">
    <text evidence="1">The sequence shown here is derived from an EMBL/GenBank/DDBJ whole genome shotgun (WGS) entry which is preliminary data.</text>
</comment>
<dbReference type="RefSeq" id="WP_152890213.1">
    <property type="nucleotide sequence ID" value="NZ_WHJC01000142.1"/>
</dbReference>
<dbReference type="Proteomes" id="UP000430345">
    <property type="component" value="Unassembled WGS sequence"/>
</dbReference>
<organism evidence="1 2">
    <name type="scientific">Clostridium tarantellae</name>
    <dbReference type="NCBI Taxonomy" id="39493"/>
    <lineage>
        <taxon>Bacteria</taxon>
        <taxon>Bacillati</taxon>
        <taxon>Bacillota</taxon>
        <taxon>Clostridia</taxon>
        <taxon>Eubacteriales</taxon>
        <taxon>Clostridiaceae</taxon>
        <taxon>Clostridium</taxon>
    </lineage>
</organism>
<name>A0A6I1MM40_9CLOT</name>
<protein>
    <submittedName>
        <fullName evidence="1">Uncharacterized protein</fullName>
    </submittedName>
</protein>
<keyword evidence="2" id="KW-1185">Reference proteome</keyword>
<dbReference type="EMBL" id="WHJC01000142">
    <property type="protein sequence ID" value="MPQ44060.1"/>
    <property type="molecule type" value="Genomic_DNA"/>
</dbReference>
<evidence type="ECO:0000313" key="2">
    <source>
        <dbReference type="Proteomes" id="UP000430345"/>
    </source>
</evidence>
<proteinExistence type="predicted"/>